<dbReference type="Proteomes" id="UP000401081">
    <property type="component" value="Unassembled WGS sequence"/>
</dbReference>
<organism evidence="1 2">
    <name type="scientific">Kluyvera cryocrescens</name>
    <name type="common">Kluyvera citrophila</name>
    <dbReference type="NCBI Taxonomy" id="580"/>
    <lineage>
        <taxon>Bacteria</taxon>
        <taxon>Pseudomonadati</taxon>
        <taxon>Pseudomonadota</taxon>
        <taxon>Gammaproteobacteria</taxon>
        <taxon>Enterobacterales</taxon>
        <taxon>Enterobacteriaceae</taxon>
        <taxon>Kluyvera</taxon>
    </lineage>
</organism>
<accession>A0A485AXY6</accession>
<dbReference type="AlphaFoldDB" id="A0A485AXY6"/>
<keyword evidence="2" id="KW-1185">Reference proteome</keyword>
<sequence length="47" mass="5466">MYAYLPEPRRGKPILSLMVLQKQQCQTFALMAKANHELKGQKQKNHP</sequence>
<proteinExistence type="predicted"/>
<evidence type="ECO:0000313" key="2">
    <source>
        <dbReference type="Proteomes" id="UP000401081"/>
    </source>
</evidence>
<gene>
    <name evidence="1" type="ORF">NCTC12993_03521</name>
</gene>
<name>A0A485AXY6_KLUCR</name>
<protein>
    <submittedName>
        <fullName evidence="1">Uncharacterized protein</fullName>
    </submittedName>
</protein>
<reference evidence="1 2" key="1">
    <citation type="submission" date="2019-03" db="EMBL/GenBank/DDBJ databases">
        <authorList>
            <consortium name="Pathogen Informatics"/>
        </authorList>
    </citation>
    <scope>NUCLEOTIDE SEQUENCE [LARGE SCALE GENOMIC DNA]</scope>
    <source>
        <strain evidence="1 2">NCTC12993</strain>
    </source>
</reference>
<evidence type="ECO:0000313" key="1">
    <source>
        <dbReference type="EMBL" id="VFS66417.1"/>
    </source>
</evidence>
<dbReference type="EMBL" id="CAADJD010000019">
    <property type="protein sequence ID" value="VFS66417.1"/>
    <property type="molecule type" value="Genomic_DNA"/>
</dbReference>